<proteinExistence type="predicted"/>
<protein>
    <recommendedName>
        <fullName evidence="3">Zinc ribbon domain-containing protein</fullName>
    </recommendedName>
</protein>
<evidence type="ECO:0000313" key="2">
    <source>
        <dbReference type="Proteomes" id="UP000181903"/>
    </source>
</evidence>
<sequence>MSEVKSFWCHEASNVLCVRASDFDNLTRLFLDAAERAVASERREKELQQRLTEADEREDQRAALTNDDLVAIARNAALNSVDRYNYMPCLPEEAFAWKPHYWVIEAMRAALKPADGSKPSTCTWSEGGFSWHTGCGKEWQFTDGGLPSENGMHFCHSCGKTLVVESADPS</sequence>
<evidence type="ECO:0000313" key="1">
    <source>
        <dbReference type="EMBL" id="SDN52221.1"/>
    </source>
</evidence>
<reference evidence="1 2" key="1">
    <citation type="submission" date="2016-10" db="EMBL/GenBank/DDBJ databases">
        <authorList>
            <person name="Varghese N."/>
            <person name="Submissions S."/>
        </authorList>
    </citation>
    <scope>NUCLEOTIDE SEQUENCE [LARGE SCALE GENOMIC DNA]</scope>
    <source>
        <strain evidence="1 2">BS2776</strain>
    </source>
</reference>
<dbReference type="RefSeq" id="WP_060550212.1">
    <property type="nucleotide sequence ID" value="NZ_JYLI01000023.1"/>
</dbReference>
<accession>A0ABY0RC38</accession>
<name>A0ABY0RC38_9PSED</name>
<dbReference type="GeneID" id="66759775"/>
<dbReference type="EMBL" id="LT629706">
    <property type="protein sequence ID" value="SDN52221.1"/>
    <property type="molecule type" value="Genomic_DNA"/>
</dbReference>
<gene>
    <name evidence="1" type="ORF">SAMN04490208_0577</name>
</gene>
<dbReference type="Proteomes" id="UP000181903">
    <property type="component" value="Chromosome I"/>
</dbReference>
<evidence type="ECO:0008006" key="3">
    <source>
        <dbReference type="Google" id="ProtNLM"/>
    </source>
</evidence>
<organism evidence="1 2">
    <name type="scientific">Pseudomonas poae</name>
    <dbReference type="NCBI Taxonomy" id="200451"/>
    <lineage>
        <taxon>Bacteria</taxon>
        <taxon>Pseudomonadati</taxon>
        <taxon>Pseudomonadota</taxon>
        <taxon>Gammaproteobacteria</taxon>
        <taxon>Pseudomonadales</taxon>
        <taxon>Pseudomonadaceae</taxon>
        <taxon>Pseudomonas</taxon>
    </lineage>
</organism>
<keyword evidence="2" id="KW-1185">Reference proteome</keyword>